<dbReference type="PROSITE" id="PS51819">
    <property type="entry name" value="VOC"/>
    <property type="match status" value="1"/>
</dbReference>
<name>A0A1G8A768_9ACTN</name>
<accession>A0A1G8A768</accession>
<dbReference type="RefSeq" id="WP_165640359.1">
    <property type="nucleotide sequence ID" value="NZ_FNCF01000010.1"/>
</dbReference>
<dbReference type="GO" id="GO:0016829">
    <property type="term" value="F:lyase activity"/>
    <property type="evidence" value="ECO:0007669"/>
    <property type="project" value="UniProtKB-KW"/>
</dbReference>
<keyword evidence="2" id="KW-0456">Lyase</keyword>
<keyword evidence="3" id="KW-1185">Reference proteome</keyword>
<reference evidence="3" key="1">
    <citation type="submission" date="2016-10" db="EMBL/GenBank/DDBJ databases">
        <authorList>
            <person name="Varghese N."/>
            <person name="Submissions S."/>
        </authorList>
    </citation>
    <scope>NUCLEOTIDE SEQUENCE [LARGE SCALE GENOMIC DNA]</scope>
    <source>
        <strain evidence="3">DSM 44526</strain>
    </source>
</reference>
<dbReference type="InterPro" id="IPR037523">
    <property type="entry name" value="VOC_core"/>
</dbReference>
<gene>
    <name evidence="2" type="ORF">SAMN05660324_0060</name>
</gene>
<proteinExistence type="predicted"/>
<dbReference type="Proteomes" id="UP000198863">
    <property type="component" value="Unassembled WGS sequence"/>
</dbReference>
<dbReference type="InterPro" id="IPR004360">
    <property type="entry name" value="Glyas_Fos-R_dOase_dom"/>
</dbReference>
<sequence length="128" mass="13579">MPLRDLQTITLFVEDLDAARRFYAAVFEGHELFADDVSTALSIGNVVVNLLQADQAGDLVEPGAVGSPGAARCLLTVEVADVDAVCAELAELRVPLRNGPQDRPWGVRTATFADPAGHLWEVAAPRAG</sequence>
<evidence type="ECO:0000259" key="1">
    <source>
        <dbReference type="PROSITE" id="PS51819"/>
    </source>
</evidence>
<dbReference type="PANTHER" id="PTHR36503">
    <property type="entry name" value="BLR2520 PROTEIN"/>
    <property type="match status" value="1"/>
</dbReference>
<dbReference type="InterPro" id="IPR029068">
    <property type="entry name" value="Glyas_Bleomycin-R_OHBP_Dase"/>
</dbReference>
<dbReference type="Pfam" id="PF00903">
    <property type="entry name" value="Glyoxalase"/>
    <property type="match status" value="1"/>
</dbReference>
<dbReference type="SUPFAM" id="SSF54593">
    <property type="entry name" value="Glyoxalase/Bleomycin resistance protein/Dihydroxybiphenyl dioxygenase"/>
    <property type="match status" value="1"/>
</dbReference>
<dbReference type="PANTHER" id="PTHR36503:SF1">
    <property type="entry name" value="BLR2520 PROTEIN"/>
    <property type="match status" value="1"/>
</dbReference>
<feature type="domain" description="VOC" evidence="1">
    <location>
        <begin position="5"/>
        <end position="125"/>
    </location>
</feature>
<evidence type="ECO:0000313" key="3">
    <source>
        <dbReference type="Proteomes" id="UP000198863"/>
    </source>
</evidence>
<organism evidence="2 3">
    <name type="scientific">Klenkia brasiliensis</name>
    <dbReference type="NCBI Taxonomy" id="333142"/>
    <lineage>
        <taxon>Bacteria</taxon>
        <taxon>Bacillati</taxon>
        <taxon>Actinomycetota</taxon>
        <taxon>Actinomycetes</taxon>
        <taxon>Geodermatophilales</taxon>
        <taxon>Geodermatophilaceae</taxon>
        <taxon>Klenkia</taxon>
    </lineage>
</organism>
<dbReference type="AlphaFoldDB" id="A0A1G8A768"/>
<protein>
    <submittedName>
        <fullName evidence="2">Predicted lactoylglutathione lyase</fullName>
    </submittedName>
</protein>
<dbReference type="EMBL" id="FNCF01000010">
    <property type="protein sequence ID" value="SDH16240.1"/>
    <property type="molecule type" value="Genomic_DNA"/>
</dbReference>
<evidence type="ECO:0000313" key="2">
    <source>
        <dbReference type="EMBL" id="SDH16240.1"/>
    </source>
</evidence>
<dbReference type="Gene3D" id="3.10.180.10">
    <property type="entry name" value="2,3-Dihydroxybiphenyl 1,2-Dioxygenase, domain 1"/>
    <property type="match status" value="1"/>
</dbReference>